<accession>A0A1P8U513</accession>
<gene>
    <name evidence="3" type="ORF">BOH66_02060</name>
</gene>
<evidence type="ECO:0000256" key="1">
    <source>
        <dbReference type="SAM" id="MobiDB-lite"/>
    </source>
</evidence>
<proteinExistence type="predicted"/>
<organism evidence="3 4">
    <name type="scientific">Microbacterium aurum</name>
    <dbReference type="NCBI Taxonomy" id="36805"/>
    <lineage>
        <taxon>Bacteria</taxon>
        <taxon>Bacillati</taxon>
        <taxon>Actinomycetota</taxon>
        <taxon>Actinomycetes</taxon>
        <taxon>Micrococcales</taxon>
        <taxon>Microbacteriaceae</taxon>
        <taxon>Microbacterium</taxon>
    </lineage>
</organism>
<protein>
    <recommendedName>
        <fullName evidence="2">NYN domain-containing protein</fullName>
    </recommendedName>
</protein>
<dbReference type="Proteomes" id="UP000187185">
    <property type="component" value="Chromosome"/>
</dbReference>
<feature type="domain" description="NYN" evidence="2">
    <location>
        <begin position="11"/>
        <end position="186"/>
    </location>
</feature>
<dbReference type="Pfam" id="PF01936">
    <property type="entry name" value="NYN"/>
    <property type="match status" value="1"/>
</dbReference>
<evidence type="ECO:0000313" key="4">
    <source>
        <dbReference type="Proteomes" id="UP000187185"/>
    </source>
</evidence>
<dbReference type="EMBL" id="CP018762">
    <property type="protein sequence ID" value="APZ33209.1"/>
    <property type="molecule type" value="Genomic_DNA"/>
</dbReference>
<dbReference type="STRING" id="36805.BOH66_02060"/>
<dbReference type="RefSeq" id="WP_076688833.1">
    <property type="nucleotide sequence ID" value="NZ_CP018762.1"/>
</dbReference>
<dbReference type="OrthoDB" id="9809421at2"/>
<evidence type="ECO:0000259" key="2">
    <source>
        <dbReference type="Pfam" id="PF01936"/>
    </source>
</evidence>
<dbReference type="CDD" id="cd18722">
    <property type="entry name" value="PIN_NicB-like"/>
    <property type="match status" value="1"/>
</dbReference>
<sequence>MSEPPASRATASVYVDGFNLYRRLLEGQPQDKWLDLEALSRHLLPEFDILRVRYFTAVIKALPGADVDSPQRQQAYIRALRAQPRTSVHLGNFRVDRRRMPLHPLQYGSDGKPVSALVRKTEEKGSDVSLASYLLLDAFRDEANMYVVVSNDSDLVTPLRLAKEEFRRKIGVLSPMEPKRASNELKQLGLDLHRQVTIEALRAAQLPDRISDAHGTVRRPGKWSRNSEGPGEAGPSNQ</sequence>
<feature type="region of interest" description="Disordered" evidence="1">
    <location>
        <begin position="209"/>
        <end position="238"/>
    </location>
</feature>
<dbReference type="AlphaFoldDB" id="A0A1P8U513"/>
<dbReference type="Gene3D" id="3.40.50.1010">
    <property type="entry name" value="5'-nuclease"/>
    <property type="match status" value="1"/>
</dbReference>
<dbReference type="InterPro" id="IPR021139">
    <property type="entry name" value="NYN"/>
</dbReference>
<dbReference type="GO" id="GO:0004540">
    <property type="term" value="F:RNA nuclease activity"/>
    <property type="evidence" value="ECO:0007669"/>
    <property type="project" value="InterPro"/>
</dbReference>
<name>A0A1P8U513_9MICO</name>
<keyword evidence="4" id="KW-1185">Reference proteome</keyword>
<evidence type="ECO:0000313" key="3">
    <source>
        <dbReference type="EMBL" id="APZ33209.1"/>
    </source>
</evidence>
<reference evidence="3 4" key="1">
    <citation type="submission" date="2016-12" db="EMBL/GenBank/DDBJ databases">
        <title>Complete genome sequence of Microbacterium aurum KACC 15219.</title>
        <authorList>
            <person name="Jung Y."/>
            <person name="Shin J.-H."/>
            <person name="Lee Y.-J."/>
            <person name="Yi H."/>
            <person name="Bahn Y.-S."/>
            <person name="Kim J.F."/>
            <person name="Lee D.-W."/>
        </authorList>
    </citation>
    <scope>NUCLEOTIDE SEQUENCE [LARGE SCALE GENOMIC DNA]</scope>
    <source>
        <strain evidence="3 4">KACC 15219</strain>
    </source>
</reference>
<dbReference type="KEGG" id="maur:BOH66_02060"/>